<evidence type="ECO:0000256" key="1">
    <source>
        <dbReference type="ARBA" id="ARBA00009437"/>
    </source>
</evidence>
<dbReference type="InterPro" id="IPR036388">
    <property type="entry name" value="WH-like_DNA-bd_sf"/>
</dbReference>
<dbReference type="GO" id="GO:0032993">
    <property type="term" value="C:protein-DNA complex"/>
    <property type="evidence" value="ECO:0007669"/>
    <property type="project" value="TreeGrafter"/>
</dbReference>
<feature type="domain" description="HTH lysR-type" evidence="6">
    <location>
        <begin position="1"/>
        <end position="58"/>
    </location>
</feature>
<evidence type="ECO:0000256" key="5">
    <source>
        <dbReference type="ARBA" id="ARBA00023163"/>
    </source>
</evidence>
<dbReference type="GO" id="GO:0003677">
    <property type="term" value="F:DNA binding"/>
    <property type="evidence" value="ECO:0007669"/>
    <property type="project" value="UniProtKB-KW"/>
</dbReference>
<evidence type="ECO:0000313" key="7">
    <source>
        <dbReference type="EMBL" id="MDV7267282.1"/>
    </source>
</evidence>
<evidence type="ECO:0000259" key="6">
    <source>
        <dbReference type="PROSITE" id="PS50931"/>
    </source>
</evidence>
<name>A0AAE4V2X0_9NOCA</name>
<dbReference type="GO" id="GO:0003700">
    <property type="term" value="F:DNA-binding transcription factor activity"/>
    <property type="evidence" value="ECO:0007669"/>
    <property type="project" value="InterPro"/>
</dbReference>
<dbReference type="InterPro" id="IPR000847">
    <property type="entry name" value="LysR_HTH_N"/>
</dbReference>
<keyword evidence="5" id="KW-0804">Transcription</keyword>
<dbReference type="AlphaFoldDB" id="A0AAE4V2X0"/>
<dbReference type="RefSeq" id="WP_213576262.1">
    <property type="nucleotide sequence ID" value="NZ_JAWLUP010000079.1"/>
</dbReference>
<dbReference type="PANTHER" id="PTHR30346:SF28">
    <property type="entry name" value="HTH-TYPE TRANSCRIPTIONAL REGULATOR CYNR"/>
    <property type="match status" value="1"/>
</dbReference>
<protein>
    <submittedName>
        <fullName evidence="7">LysR family transcriptional regulator</fullName>
    </submittedName>
</protein>
<dbReference type="SUPFAM" id="SSF46785">
    <property type="entry name" value="Winged helix' DNA-binding domain"/>
    <property type="match status" value="1"/>
</dbReference>
<dbReference type="EMBL" id="JAWLUP010000079">
    <property type="protein sequence ID" value="MDV7267282.1"/>
    <property type="molecule type" value="Genomic_DNA"/>
</dbReference>
<dbReference type="InterPro" id="IPR005119">
    <property type="entry name" value="LysR_subst-bd"/>
</dbReference>
<dbReference type="Gene3D" id="3.40.190.290">
    <property type="match status" value="1"/>
</dbReference>
<comment type="caution">
    <text evidence="7">The sequence shown here is derived from an EMBL/GenBank/DDBJ whole genome shotgun (WGS) entry which is preliminary data.</text>
</comment>
<sequence length="295" mass="31855">MELRQVEYFLAVVEHEGIGGAAASLGVAQPTISQALRGLERELGVQLFHRIGRGMVLSAAGRSMVGPSRQILRDVTAVEDLLATADGELAGRLDMMAFPALVLGPLVDLVAEFRRAYPKVAVRFGELKSEAQAASLIEDGHCEFVVAHLPLDEDGLDVVELGEQEYWLVYPADTEVPDGPVPLSALPKVPMVFVPRGHSLADEIEEAIRHAGARPPLAVLSDHREARLPLVLAGIGGTLVERSIAESARDRAIVREVEPRFARRFGIAFDPETLSPVGRAFVELIRARATGPQSD</sequence>
<dbReference type="PRINTS" id="PR00039">
    <property type="entry name" value="HTHLYSR"/>
</dbReference>
<dbReference type="Pfam" id="PF00126">
    <property type="entry name" value="HTH_1"/>
    <property type="match status" value="1"/>
</dbReference>
<gene>
    <name evidence="7" type="ORF">R4315_22395</name>
</gene>
<keyword evidence="2" id="KW-0805">Transcription regulation</keyword>
<dbReference type="Pfam" id="PF03466">
    <property type="entry name" value="LysR_substrate"/>
    <property type="match status" value="1"/>
</dbReference>
<dbReference type="FunFam" id="1.10.10.10:FF:000001">
    <property type="entry name" value="LysR family transcriptional regulator"/>
    <property type="match status" value="1"/>
</dbReference>
<evidence type="ECO:0000256" key="3">
    <source>
        <dbReference type="ARBA" id="ARBA00023125"/>
    </source>
</evidence>
<keyword evidence="3" id="KW-0238">DNA-binding</keyword>
<proteinExistence type="inferred from homology"/>
<dbReference type="Proteomes" id="UP001185863">
    <property type="component" value="Unassembled WGS sequence"/>
</dbReference>
<organism evidence="7 8">
    <name type="scientific">Rhodococcus oxybenzonivorans</name>
    <dbReference type="NCBI Taxonomy" id="1990687"/>
    <lineage>
        <taxon>Bacteria</taxon>
        <taxon>Bacillati</taxon>
        <taxon>Actinomycetota</taxon>
        <taxon>Actinomycetes</taxon>
        <taxon>Mycobacteriales</taxon>
        <taxon>Nocardiaceae</taxon>
        <taxon>Rhodococcus</taxon>
    </lineage>
</organism>
<evidence type="ECO:0000313" key="8">
    <source>
        <dbReference type="Proteomes" id="UP001185863"/>
    </source>
</evidence>
<dbReference type="CDD" id="cd05466">
    <property type="entry name" value="PBP2_LTTR_substrate"/>
    <property type="match status" value="1"/>
</dbReference>
<reference evidence="7" key="1">
    <citation type="submission" date="2023-10" db="EMBL/GenBank/DDBJ databases">
        <title>Development of a sustainable strategy for remediation of hydrocarbon-contaminated territories based on the waste exchange concept.</title>
        <authorList>
            <person name="Krivoruchko A."/>
        </authorList>
    </citation>
    <scope>NUCLEOTIDE SEQUENCE</scope>
    <source>
        <strain evidence="7">IEGM 68</strain>
    </source>
</reference>
<dbReference type="PROSITE" id="PS50931">
    <property type="entry name" value="HTH_LYSR"/>
    <property type="match status" value="1"/>
</dbReference>
<accession>A0AAE4V2X0</accession>
<evidence type="ECO:0000256" key="4">
    <source>
        <dbReference type="ARBA" id="ARBA00023159"/>
    </source>
</evidence>
<dbReference type="SUPFAM" id="SSF53850">
    <property type="entry name" value="Periplasmic binding protein-like II"/>
    <property type="match status" value="1"/>
</dbReference>
<dbReference type="InterPro" id="IPR036390">
    <property type="entry name" value="WH_DNA-bd_sf"/>
</dbReference>
<evidence type="ECO:0000256" key="2">
    <source>
        <dbReference type="ARBA" id="ARBA00023015"/>
    </source>
</evidence>
<dbReference type="PANTHER" id="PTHR30346">
    <property type="entry name" value="TRANSCRIPTIONAL DUAL REGULATOR HCAR-RELATED"/>
    <property type="match status" value="1"/>
</dbReference>
<dbReference type="Gene3D" id="1.10.10.10">
    <property type="entry name" value="Winged helix-like DNA-binding domain superfamily/Winged helix DNA-binding domain"/>
    <property type="match status" value="1"/>
</dbReference>
<comment type="similarity">
    <text evidence="1">Belongs to the LysR transcriptional regulatory family.</text>
</comment>
<keyword evidence="4" id="KW-0010">Activator</keyword>